<dbReference type="EMBL" id="OU503057">
    <property type="protein sequence ID" value="CAI9785773.1"/>
    <property type="molecule type" value="Genomic_DNA"/>
</dbReference>
<proteinExistence type="inferred from homology"/>
<gene>
    <name evidence="4" type="ORF">FPE_LOCUS33203</name>
</gene>
<organism evidence="4 5">
    <name type="scientific">Fraxinus pennsylvanica</name>
    <dbReference type="NCBI Taxonomy" id="56036"/>
    <lineage>
        <taxon>Eukaryota</taxon>
        <taxon>Viridiplantae</taxon>
        <taxon>Streptophyta</taxon>
        <taxon>Embryophyta</taxon>
        <taxon>Tracheophyta</taxon>
        <taxon>Spermatophyta</taxon>
        <taxon>Magnoliopsida</taxon>
        <taxon>eudicotyledons</taxon>
        <taxon>Gunneridae</taxon>
        <taxon>Pentapetalae</taxon>
        <taxon>asterids</taxon>
        <taxon>lamiids</taxon>
        <taxon>Lamiales</taxon>
        <taxon>Oleaceae</taxon>
        <taxon>Oleeae</taxon>
        <taxon>Fraxinus</taxon>
    </lineage>
</organism>
<evidence type="ECO:0000256" key="2">
    <source>
        <dbReference type="ARBA" id="ARBA00022737"/>
    </source>
</evidence>
<dbReference type="NCBIfam" id="TIGR00756">
    <property type="entry name" value="PPR"/>
    <property type="match status" value="2"/>
</dbReference>
<reference evidence="4" key="1">
    <citation type="submission" date="2023-05" db="EMBL/GenBank/DDBJ databases">
        <authorList>
            <person name="Huff M."/>
        </authorList>
    </citation>
    <scope>NUCLEOTIDE SEQUENCE</scope>
</reference>
<keyword evidence="5" id="KW-1185">Reference proteome</keyword>
<evidence type="ECO:0008006" key="6">
    <source>
        <dbReference type="Google" id="ProtNLM"/>
    </source>
</evidence>
<dbReference type="PANTHER" id="PTHR47941">
    <property type="entry name" value="PENTATRICOPEPTIDE REPEAT-CONTAINING PROTEIN 3, MITOCHONDRIAL"/>
    <property type="match status" value="1"/>
</dbReference>
<evidence type="ECO:0000256" key="3">
    <source>
        <dbReference type="PROSITE-ProRule" id="PRU00708"/>
    </source>
</evidence>
<protein>
    <recommendedName>
        <fullName evidence="6">Pentatricopeptide repeat-containing protein</fullName>
    </recommendedName>
</protein>
<evidence type="ECO:0000313" key="4">
    <source>
        <dbReference type="EMBL" id="CAI9785773.1"/>
    </source>
</evidence>
<accession>A0AAD2EDY2</accession>
<comment type="similarity">
    <text evidence="1">Belongs to the PPR family. P subfamily.</text>
</comment>
<dbReference type="AlphaFoldDB" id="A0AAD2EDY2"/>
<dbReference type="InterPro" id="IPR011990">
    <property type="entry name" value="TPR-like_helical_dom_sf"/>
</dbReference>
<feature type="repeat" description="PPR" evidence="3">
    <location>
        <begin position="115"/>
        <end position="149"/>
    </location>
</feature>
<sequence>MGQRFIDFVALNYPNFQQSFRSLSAAVHVLVGSNRTSDAQALILRRIRRSGASRTEIVDSLVESYGQRHSQPVEINLKPVVYKYTTLIDGFCKAGEMEKAPELRDYMISKMICPNCIAYSALINGFCSNDLLSDAFRMWSEMVDKGIQPTIVTRNSHKRLLQRNGDSGKANEFLKKMKS</sequence>
<dbReference type="InterPro" id="IPR002885">
    <property type="entry name" value="PPR_rpt"/>
</dbReference>
<dbReference type="Proteomes" id="UP000834106">
    <property type="component" value="Chromosome 22"/>
</dbReference>
<feature type="repeat" description="PPR" evidence="3">
    <location>
        <begin position="80"/>
        <end position="114"/>
    </location>
</feature>
<dbReference type="Pfam" id="PF13041">
    <property type="entry name" value="PPR_2"/>
    <property type="match status" value="1"/>
</dbReference>
<dbReference type="Gene3D" id="1.25.40.10">
    <property type="entry name" value="Tetratricopeptide repeat domain"/>
    <property type="match status" value="1"/>
</dbReference>
<evidence type="ECO:0000313" key="5">
    <source>
        <dbReference type="Proteomes" id="UP000834106"/>
    </source>
</evidence>
<dbReference type="Pfam" id="PF13812">
    <property type="entry name" value="PPR_3"/>
    <property type="match status" value="1"/>
</dbReference>
<keyword evidence="2" id="KW-0677">Repeat</keyword>
<dbReference type="PROSITE" id="PS51375">
    <property type="entry name" value="PPR"/>
    <property type="match status" value="2"/>
</dbReference>
<name>A0AAD2EDY2_9LAMI</name>
<evidence type="ECO:0000256" key="1">
    <source>
        <dbReference type="ARBA" id="ARBA00007626"/>
    </source>
</evidence>